<comment type="caution">
    <text evidence="2">The sequence shown here is derived from an EMBL/GenBank/DDBJ whole genome shotgun (WGS) entry which is preliminary data.</text>
</comment>
<gene>
    <name evidence="2" type="ORF">RNA01_22890</name>
</gene>
<name>A0A512HIU9_9HYPH</name>
<dbReference type="RefSeq" id="WP_147180323.1">
    <property type="nucleotide sequence ID" value="NZ_BJZP01000009.1"/>
</dbReference>
<evidence type="ECO:0000313" key="3">
    <source>
        <dbReference type="Proteomes" id="UP000321717"/>
    </source>
</evidence>
<feature type="transmembrane region" description="Helical" evidence="1">
    <location>
        <begin position="48"/>
        <end position="67"/>
    </location>
</feature>
<dbReference type="EMBL" id="BJZP01000009">
    <property type="protein sequence ID" value="GEO85357.1"/>
    <property type="molecule type" value="Genomic_DNA"/>
</dbReference>
<keyword evidence="1" id="KW-1133">Transmembrane helix</keyword>
<keyword evidence="3" id="KW-1185">Reference proteome</keyword>
<proteinExistence type="predicted"/>
<accession>A0A512HIU9</accession>
<dbReference type="OrthoDB" id="7376211at2"/>
<keyword evidence="1" id="KW-0472">Membrane</keyword>
<sequence length="85" mass="9744">MSDNSASRLAPSRFRLSILMLAAIYPFVTAILYILMPLTDGWPIWQRTAILAPLMVFSIVYGIAPMIQQRFAWFILRQSRPVTID</sequence>
<dbReference type="AlphaFoldDB" id="A0A512HIU9"/>
<organism evidence="2 3">
    <name type="scientific">Ciceribacter naphthalenivorans</name>
    <dbReference type="NCBI Taxonomy" id="1118451"/>
    <lineage>
        <taxon>Bacteria</taxon>
        <taxon>Pseudomonadati</taxon>
        <taxon>Pseudomonadota</taxon>
        <taxon>Alphaproteobacteria</taxon>
        <taxon>Hyphomicrobiales</taxon>
        <taxon>Rhizobiaceae</taxon>
        <taxon>Ciceribacter</taxon>
    </lineage>
</organism>
<reference evidence="2 3" key="1">
    <citation type="submission" date="2019-07" db="EMBL/GenBank/DDBJ databases">
        <title>Whole genome shotgun sequence of Rhizobium naphthalenivorans NBRC 107585.</title>
        <authorList>
            <person name="Hosoyama A."/>
            <person name="Uohara A."/>
            <person name="Ohji S."/>
            <person name="Ichikawa N."/>
        </authorList>
    </citation>
    <scope>NUCLEOTIDE SEQUENCE [LARGE SCALE GENOMIC DNA]</scope>
    <source>
        <strain evidence="2 3">NBRC 107585</strain>
    </source>
</reference>
<protein>
    <submittedName>
        <fullName evidence="2">Uncharacterized protein</fullName>
    </submittedName>
</protein>
<keyword evidence="1" id="KW-0812">Transmembrane</keyword>
<feature type="transmembrane region" description="Helical" evidence="1">
    <location>
        <begin position="16"/>
        <end position="36"/>
    </location>
</feature>
<dbReference type="Proteomes" id="UP000321717">
    <property type="component" value="Unassembled WGS sequence"/>
</dbReference>
<evidence type="ECO:0000313" key="2">
    <source>
        <dbReference type="EMBL" id="GEO85357.1"/>
    </source>
</evidence>
<evidence type="ECO:0000256" key="1">
    <source>
        <dbReference type="SAM" id="Phobius"/>
    </source>
</evidence>